<organism evidence="2 3">
    <name type="scientific">Nonomuraea marmarensis</name>
    <dbReference type="NCBI Taxonomy" id="3351344"/>
    <lineage>
        <taxon>Bacteria</taxon>
        <taxon>Bacillati</taxon>
        <taxon>Actinomycetota</taxon>
        <taxon>Actinomycetes</taxon>
        <taxon>Streptosporangiales</taxon>
        <taxon>Streptosporangiaceae</taxon>
        <taxon>Nonomuraea</taxon>
    </lineage>
</organism>
<evidence type="ECO:0000313" key="2">
    <source>
        <dbReference type="EMBL" id="MFG1710969.1"/>
    </source>
</evidence>
<evidence type="ECO:0000256" key="1">
    <source>
        <dbReference type="SAM" id="MobiDB-lite"/>
    </source>
</evidence>
<feature type="compositionally biased region" description="Polar residues" evidence="1">
    <location>
        <begin position="69"/>
        <end position="78"/>
    </location>
</feature>
<evidence type="ECO:0000313" key="3">
    <source>
        <dbReference type="Proteomes" id="UP001603978"/>
    </source>
</evidence>
<dbReference type="Proteomes" id="UP001603978">
    <property type="component" value="Unassembled WGS sequence"/>
</dbReference>
<keyword evidence="3" id="KW-1185">Reference proteome</keyword>
<proteinExistence type="predicted"/>
<reference evidence="2 3" key="1">
    <citation type="submission" date="2024-10" db="EMBL/GenBank/DDBJ databases">
        <authorList>
            <person name="Topkara A.R."/>
            <person name="Saygin H."/>
        </authorList>
    </citation>
    <scope>NUCLEOTIDE SEQUENCE [LARGE SCALE GENOMIC DNA]</scope>
    <source>
        <strain evidence="2 3">M3C6</strain>
    </source>
</reference>
<gene>
    <name evidence="2" type="ORF">ACFLIM_48200</name>
</gene>
<dbReference type="RefSeq" id="WP_393177293.1">
    <property type="nucleotide sequence ID" value="NZ_JBICRM010000063.1"/>
</dbReference>
<name>A0ABW7AV95_9ACTN</name>
<comment type="caution">
    <text evidence="2">The sequence shown here is derived from an EMBL/GenBank/DDBJ whole genome shotgun (WGS) entry which is preliminary data.</text>
</comment>
<protein>
    <submittedName>
        <fullName evidence="2">Uncharacterized protein</fullName>
    </submittedName>
</protein>
<dbReference type="EMBL" id="JBICRM010000063">
    <property type="protein sequence ID" value="MFG1710969.1"/>
    <property type="molecule type" value="Genomic_DNA"/>
</dbReference>
<accession>A0ABW7AV95</accession>
<sequence length="78" mass="8152">MRLRSTDLGAFRDGIASDELANPGCTPSVPSKVWPVAKPDYPGAYLAQLAGPFRASGACHISSNDHGENQSTPAPART</sequence>
<feature type="region of interest" description="Disordered" evidence="1">
    <location>
        <begin position="57"/>
        <end position="78"/>
    </location>
</feature>